<dbReference type="EMBL" id="KL363191">
    <property type="protein sequence ID" value="KFD56851.1"/>
    <property type="molecule type" value="Genomic_DNA"/>
</dbReference>
<name>A0A085MI05_9BILA</name>
<gene>
    <name evidence="1" type="ORF">M513_02108</name>
</gene>
<proteinExistence type="predicted"/>
<evidence type="ECO:0000313" key="1">
    <source>
        <dbReference type="EMBL" id="KFD56851.1"/>
    </source>
</evidence>
<evidence type="ECO:0000313" key="2">
    <source>
        <dbReference type="Proteomes" id="UP000030764"/>
    </source>
</evidence>
<dbReference type="AlphaFoldDB" id="A0A085MI05"/>
<sequence>MFNSKSTKSTLSLDTQAHRIAENELLFSQKESTSKWRVARHLKMARKKQSYGGSCWSKLGCPYTHRDRKELKFSCGSTYVTTALL</sequence>
<dbReference type="Proteomes" id="UP000030764">
    <property type="component" value="Unassembled WGS sequence"/>
</dbReference>
<organism evidence="1 2">
    <name type="scientific">Trichuris suis</name>
    <name type="common">pig whipworm</name>
    <dbReference type="NCBI Taxonomy" id="68888"/>
    <lineage>
        <taxon>Eukaryota</taxon>
        <taxon>Metazoa</taxon>
        <taxon>Ecdysozoa</taxon>
        <taxon>Nematoda</taxon>
        <taxon>Enoplea</taxon>
        <taxon>Dorylaimia</taxon>
        <taxon>Trichinellida</taxon>
        <taxon>Trichuridae</taxon>
        <taxon>Trichuris</taxon>
    </lineage>
</organism>
<protein>
    <submittedName>
        <fullName evidence="1">Uncharacterized protein</fullName>
    </submittedName>
</protein>
<keyword evidence="2" id="KW-1185">Reference proteome</keyword>
<accession>A0A085MI05</accession>
<reference evidence="1 2" key="1">
    <citation type="journal article" date="2014" name="Nat. Genet.">
        <title>Genome and transcriptome of the porcine whipworm Trichuris suis.</title>
        <authorList>
            <person name="Jex A.R."/>
            <person name="Nejsum P."/>
            <person name="Schwarz E.M."/>
            <person name="Hu L."/>
            <person name="Young N.D."/>
            <person name="Hall R.S."/>
            <person name="Korhonen P.K."/>
            <person name="Liao S."/>
            <person name="Thamsborg S."/>
            <person name="Xia J."/>
            <person name="Xu P."/>
            <person name="Wang S."/>
            <person name="Scheerlinck J.P."/>
            <person name="Hofmann A."/>
            <person name="Sternberg P.W."/>
            <person name="Wang J."/>
            <person name="Gasser R.B."/>
        </authorList>
    </citation>
    <scope>NUCLEOTIDE SEQUENCE [LARGE SCALE GENOMIC DNA]</scope>
    <source>
        <strain evidence="1">DCEP-RM93M</strain>
    </source>
</reference>